<feature type="domain" description="Disease resistance R13L4/SHOC-2-like LRR" evidence="2">
    <location>
        <begin position="15"/>
        <end position="299"/>
    </location>
</feature>
<proteinExistence type="predicted"/>
<dbReference type="InterPro" id="IPR032675">
    <property type="entry name" value="LRR_dom_sf"/>
</dbReference>
<reference evidence="3" key="2">
    <citation type="submission" date="2018-03" db="EMBL/GenBank/DDBJ databases">
        <title>The Triticum urartu genome reveals the dynamic nature of wheat genome evolution.</title>
        <authorList>
            <person name="Ling H."/>
            <person name="Ma B."/>
            <person name="Shi X."/>
            <person name="Liu H."/>
            <person name="Dong L."/>
            <person name="Sun H."/>
            <person name="Cao Y."/>
            <person name="Gao Q."/>
            <person name="Zheng S."/>
            <person name="Li Y."/>
            <person name="Yu Y."/>
            <person name="Du H."/>
            <person name="Qi M."/>
            <person name="Li Y."/>
            <person name="Yu H."/>
            <person name="Cui Y."/>
            <person name="Wang N."/>
            <person name="Chen C."/>
            <person name="Wu H."/>
            <person name="Zhao Y."/>
            <person name="Zhang J."/>
            <person name="Li Y."/>
            <person name="Zhou W."/>
            <person name="Zhang B."/>
            <person name="Hu W."/>
            <person name="Eijk M."/>
            <person name="Tang J."/>
            <person name="Witsenboer H."/>
            <person name="Zhao S."/>
            <person name="Li Z."/>
            <person name="Zhang A."/>
            <person name="Wang D."/>
            <person name="Liang C."/>
        </authorList>
    </citation>
    <scope>NUCLEOTIDE SEQUENCE [LARGE SCALE GENOMIC DNA]</scope>
    <source>
        <strain evidence="3">cv. G1812</strain>
    </source>
</reference>
<reference evidence="3" key="3">
    <citation type="submission" date="2022-06" db="UniProtKB">
        <authorList>
            <consortium name="EnsemblPlants"/>
        </authorList>
    </citation>
    <scope>IDENTIFICATION</scope>
</reference>
<dbReference type="Gramene" id="TuG1812G0700000755.01.T01">
    <property type="protein sequence ID" value="TuG1812G0700000755.01.T01.cds354901"/>
    <property type="gene ID" value="TuG1812G0700000755.01"/>
</dbReference>
<dbReference type="Gene3D" id="3.80.10.10">
    <property type="entry name" value="Ribonuclease Inhibitor"/>
    <property type="match status" value="1"/>
</dbReference>
<protein>
    <recommendedName>
        <fullName evidence="2">Disease resistance R13L4/SHOC-2-like LRR domain-containing protein</fullName>
    </recommendedName>
</protein>
<evidence type="ECO:0000313" key="3">
    <source>
        <dbReference type="EnsemblPlants" id="TuG1812G0700000755.01.T01.cds354901"/>
    </source>
</evidence>
<evidence type="ECO:0000256" key="1">
    <source>
        <dbReference type="ARBA" id="ARBA00022737"/>
    </source>
</evidence>
<dbReference type="SUPFAM" id="SSF52058">
    <property type="entry name" value="L domain-like"/>
    <property type="match status" value="1"/>
</dbReference>
<dbReference type="PANTHER" id="PTHR47186">
    <property type="entry name" value="LEUCINE-RICH REPEAT-CONTAINING PROTEIN 57"/>
    <property type="match status" value="1"/>
</dbReference>
<organism evidence="3 4">
    <name type="scientific">Triticum urartu</name>
    <name type="common">Red wild einkorn</name>
    <name type="synonym">Crithodium urartu</name>
    <dbReference type="NCBI Taxonomy" id="4572"/>
    <lineage>
        <taxon>Eukaryota</taxon>
        <taxon>Viridiplantae</taxon>
        <taxon>Streptophyta</taxon>
        <taxon>Embryophyta</taxon>
        <taxon>Tracheophyta</taxon>
        <taxon>Spermatophyta</taxon>
        <taxon>Magnoliopsida</taxon>
        <taxon>Liliopsida</taxon>
        <taxon>Poales</taxon>
        <taxon>Poaceae</taxon>
        <taxon>BOP clade</taxon>
        <taxon>Pooideae</taxon>
        <taxon>Triticodae</taxon>
        <taxon>Triticeae</taxon>
        <taxon>Triticinae</taxon>
        <taxon>Triticum</taxon>
    </lineage>
</organism>
<dbReference type="PANTHER" id="PTHR47186:SF29">
    <property type="entry name" value="NB-ARC DOMAIN-CONTAINING PROTEIN"/>
    <property type="match status" value="1"/>
</dbReference>
<dbReference type="AlphaFoldDB" id="A0A8R7V159"/>
<reference evidence="4" key="1">
    <citation type="journal article" date="2013" name="Nature">
        <title>Draft genome of the wheat A-genome progenitor Triticum urartu.</title>
        <authorList>
            <person name="Ling H.Q."/>
            <person name="Zhao S."/>
            <person name="Liu D."/>
            <person name="Wang J."/>
            <person name="Sun H."/>
            <person name="Zhang C."/>
            <person name="Fan H."/>
            <person name="Li D."/>
            <person name="Dong L."/>
            <person name="Tao Y."/>
            <person name="Gao C."/>
            <person name="Wu H."/>
            <person name="Li Y."/>
            <person name="Cui Y."/>
            <person name="Guo X."/>
            <person name="Zheng S."/>
            <person name="Wang B."/>
            <person name="Yu K."/>
            <person name="Liang Q."/>
            <person name="Yang W."/>
            <person name="Lou X."/>
            <person name="Chen J."/>
            <person name="Feng M."/>
            <person name="Jian J."/>
            <person name="Zhang X."/>
            <person name="Luo G."/>
            <person name="Jiang Y."/>
            <person name="Liu J."/>
            <person name="Wang Z."/>
            <person name="Sha Y."/>
            <person name="Zhang B."/>
            <person name="Wu H."/>
            <person name="Tang D."/>
            <person name="Shen Q."/>
            <person name="Xue P."/>
            <person name="Zou S."/>
            <person name="Wang X."/>
            <person name="Liu X."/>
            <person name="Wang F."/>
            <person name="Yang Y."/>
            <person name="An X."/>
            <person name="Dong Z."/>
            <person name="Zhang K."/>
            <person name="Zhang X."/>
            <person name="Luo M.C."/>
            <person name="Dvorak J."/>
            <person name="Tong Y."/>
            <person name="Wang J."/>
            <person name="Yang H."/>
            <person name="Li Z."/>
            <person name="Wang D."/>
            <person name="Zhang A."/>
            <person name="Wang J."/>
        </authorList>
    </citation>
    <scope>NUCLEOTIDE SEQUENCE</scope>
    <source>
        <strain evidence="4">cv. G1812</strain>
    </source>
</reference>
<evidence type="ECO:0000313" key="4">
    <source>
        <dbReference type="Proteomes" id="UP000015106"/>
    </source>
</evidence>
<dbReference type="Pfam" id="PF23598">
    <property type="entry name" value="LRR_14"/>
    <property type="match status" value="1"/>
</dbReference>
<dbReference type="EnsemblPlants" id="TuG1812G0700000755.01.T01">
    <property type="protein sequence ID" value="TuG1812G0700000755.01.T01.cds354901"/>
    <property type="gene ID" value="TuG1812G0700000755.01"/>
</dbReference>
<name>A0A8R7V159_TRIUA</name>
<keyword evidence="1" id="KW-0677">Repeat</keyword>
<dbReference type="Proteomes" id="UP000015106">
    <property type="component" value="Chromosome 7"/>
</dbReference>
<dbReference type="InterPro" id="IPR055414">
    <property type="entry name" value="LRR_R13L4/SHOC2-like"/>
</dbReference>
<sequence length="343" mass="39405">MPSSTLLPRIVEKGRFMSVLELSDLPIEKITNAIGDLFNLRHLGLRNSKVKLLPKSIEKLSNLLTLDLYRTNIEELPIGIVKLQRLRHLFVEKASDHSERVFRCLSGICIPKGLRNLQTLQTLEAQSGSIRHLGELGQLRILRIWNVKGVYCGDLCESLAQMQSLSHLTVGASDENVILRLNAPPPNLQKLRLNGQLDEDTLDQSPHFQEAGRYLYSLRLYWSQLRGDPLPSLSRLSNLTELRFSNAYNWEKLVFLTGCFPKLKTLILRDLPSLKCLEIHKGAMASLEELTLWNLSNMMEVPPGLEFLVTIRVLTFYEITPEFLRLLHNCPRIRGTRWWYTLR</sequence>
<keyword evidence="4" id="KW-1185">Reference proteome</keyword>
<evidence type="ECO:0000259" key="2">
    <source>
        <dbReference type="Pfam" id="PF23598"/>
    </source>
</evidence>
<accession>A0A8R7V159</accession>